<reference evidence="4" key="1">
    <citation type="submission" date="2022-09" db="EMBL/GenBank/DDBJ databases">
        <title>Haloadaptaus new haloarchaeum isolated from saline soil.</title>
        <authorList>
            <person name="Duran-Viseras A."/>
            <person name="Sanchez-Porro C."/>
            <person name="Ventosa A."/>
        </authorList>
    </citation>
    <scope>NUCLEOTIDE SEQUENCE</scope>
    <source>
        <strain evidence="4">F3-133</strain>
    </source>
</reference>
<dbReference type="SUPFAM" id="SSF51569">
    <property type="entry name" value="Aldolase"/>
    <property type="match status" value="1"/>
</dbReference>
<dbReference type="Gene3D" id="3.20.20.70">
    <property type="entry name" value="Aldolase class I"/>
    <property type="match status" value="1"/>
</dbReference>
<name>A0A9Q4C653_9EURY</name>
<dbReference type="Proteomes" id="UP001149411">
    <property type="component" value="Unassembled WGS sequence"/>
</dbReference>
<dbReference type="Pfam" id="PF01791">
    <property type="entry name" value="DeoC"/>
    <property type="match status" value="1"/>
</dbReference>
<accession>A0A9Q4C653</accession>
<organism evidence="4 5">
    <name type="scientific">Halorutilus salinus</name>
    <dbReference type="NCBI Taxonomy" id="2487751"/>
    <lineage>
        <taxon>Archaea</taxon>
        <taxon>Methanobacteriati</taxon>
        <taxon>Methanobacteriota</taxon>
        <taxon>Stenosarchaea group</taxon>
        <taxon>Halobacteria</taxon>
        <taxon>Halorutilales</taxon>
        <taxon>Halorutilaceae</taxon>
        <taxon>Halorutilus</taxon>
    </lineage>
</organism>
<dbReference type="SMART" id="SM01133">
    <property type="entry name" value="DeoC"/>
    <property type="match status" value="1"/>
</dbReference>
<protein>
    <recommendedName>
        <fullName evidence="2">fructose-bisphosphate aldolase</fullName>
        <ecNumber evidence="2">4.1.2.13</ecNumber>
    </recommendedName>
</protein>
<evidence type="ECO:0000313" key="4">
    <source>
        <dbReference type="EMBL" id="MCX2819659.1"/>
    </source>
</evidence>
<sequence>MLDIDDSPITRNGNLLILAYDHGLEHGPVDFEDVPESADPEHVFKVAQHDAVTALAVQKGVAETYYPEYEDDVNLLVKLNGTSNLWQTEPYSPKNCTVEYAAEIGADAVGYTMYAGSNREGEMFEEFREVQEEARKYDLPVIMWAYPRGQPVKNDKKTDTIAYASRIGLELGADVAKVKYAGSQDAMEEVVDLSGRMKVVMSGGSKKSDRAFLSDVHDTVSAGGHGLAVGRNVFQREEPSGILGKLEGVVFEGKGVDGVL</sequence>
<dbReference type="PANTHER" id="PTHR47916:SF1">
    <property type="entry name" value="3-HYDROXY-5-PHOSPHONOOXYPENTANE-2,4-DIONE THIOLASE"/>
    <property type="match status" value="1"/>
</dbReference>
<evidence type="ECO:0000256" key="1">
    <source>
        <dbReference type="ARBA" id="ARBA00008116"/>
    </source>
</evidence>
<gene>
    <name evidence="4" type="ORF">EGH25_09890</name>
</gene>
<dbReference type="RefSeq" id="WP_266088116.1">
    <property type="nucleotide sequence ID" value="NZ_RKLV01000010.1"/>
</dbReference>
<dbReference type="InterPro" id="IPR050456">
    <property type="entry name" value="DeoC/FbaB_aldolase"/>
</dbReference>
<dbReference type="InterPro" id="IPR002915">
    <property type="entry name" value="DeoC/FbaB/LacD_aldolase"/>
</dbReference>
<keyword evidence="5" id="KW-1185">Reference proteome</keyword>
<dbReference type="InterPro" id="IPR041720">
    <property type="entry name" value="FbaB-like"/>
</dbReference>
<dbReference type="PANTHER" id="PTHR47916">
    <property type="entry name" value="FRUCTOSE-BISPHOSPHATE ALDOLASE CLASS 1"/>
    <property type="match status" value="1"/>
</dbReference>
<dbReference type="GO" id="GO:0004332">
    <property type="term" value="F:fructose-bisphosphate aldolase activity"/>
    <property type="evidence" value="ECO:0007669"/>
    <property type="project" value="UniProtKB-EC"/>
</dbReference>
<comment type="caution">
    <text evidence="4">The sequence shown here is derived from an EMBL/GenBank/DDBJ whole genome shotgun (WGS) entry which is preliminary data.</text>
</comment>
<evidence type="ECO:0000256" key="3">
    <source>
        <dbReference type="PIRSR" id="PIRSR038992-1"/>
    </source>
</evidence>
<comment type="similarity">
    <text evidence="1">Belongs to the DeoC/FbaB aldolase family.</text>
</comment>
<dbReference type="AlphaFoldDB" id="A0A9Q4C653"/>
<feature type="active site" description="Proton donor" evidence="3">
    <location>
        <position position="146"/>
    </location>
</feature>
<evidence type="ECO:0000313" key="5">
    <source>
        <dbReference type="Proteomes" id="UP001149411"/>
    </source>
</evidence>
<feature type="active site" description="Schiff-base intermediate with dihydroxyacetone-P" evidence="3">
    <location>
        <position position="177"/>
    </location>
</feature>
<dbReference type="CDD" id="cd00958">
    <property type="entry name" value="DhnA"/>
    <property type="match status" value="1"/>
</dbReference>
<dbReference type="EMBL" id="RKLV01000010">
    <property type="protein sequence ID" value="MCX2819659.1"/>
    <property type="molecule type" value="Genomic_DNA"/>
</dbReference>
<dbReference type="EC" id="4.1.2.13" evidence="2"/>
<proteinExistence type="inferred from homology"/>
<dbReference type="InterPro" id="IPR013785">
    <property type="entry name" value="Aldolase_TIM"/>
</dbReference>
<dbReference type="PIRSF" id="PIRSF038992">
    <property type="entry name" value="Aldolase_Ia"/>
    <property type="match status" value="1"/>
</dbReference>
<evidence type="ECO:0000256" key="2">
    <source>
        <dbReference type="ARBA" id="ARBA00013068"/>
    </source>
</evidence>